<feature type="compositionally biased region" description="Polar residues" evidence="5">
    <location>
        <begin position="32"/>
        <end position="42"/>
    </location>
</feature>
<evidence type="ECO:0000256" key="6">
    <source>
        <dbReference type="SAM" id="SignalP"/>
    </source>
</evidence>
<dbReference type="PROSITE" id="PS51257">
    <property type="entry name" value="PROKAR_LIPOPROTEIN"/>
    <property type="match status" value="1"/>
</dbReference>
<dbReference type="SUPFAM" id="SSF53822">
    <property type="entry name" value="Periplasmic binding protein-like I"/>
    <property type="match status" value="1"/>
</dbReference>
<evidence type="ECO:0000256" key="3">
    <source>
        <dbReference type="ARBA" id="ARBA00022729"/>
    </source>
</evidence>
<dbReference type="InterPro" id="IPR028081">
    <property type="entry name" value="Leu-bd"/>
</dbReference>
<dbReference type="AlphaFoldDB" id="A0A9D1G5N3"/>
<dbReference type="PANTHER" id="PTHR30483:SF6">
    <property type="entry name" value="PERIPLASMIC BINDING PROTEIN OF ABC TRANSPORTER FOR NATURAL AMINO ACIDS"/>
    <property type="match status" value="1"/>
</dbReference>
<reference evidence="8" key="2">
    <citation type="journal article" date="2021" name="PeerJ">
        <title>Extensive microbial diversity within the chicken gut microbiome revealed by metagenomics and culture.</title>
        <authorList>
            <person name="Gilroy R."/>
            <person name="Ravi A."/>
            <person name="Getino M."/>
            <person name="Pursley I."/>
            <person name="Horton D.L."/>
            <person name="Alikhan N.F."/>
            <person name="Baker D."/>
            <person name="Gharbi K."/>
            <person name="Hall N."/>
            <person name="Watson M."/>
            <person name="Adriaenssens E.M."/>
            <person name="Foster-Nyarko E."/>
            <person name="Jarju S."/>
            <person name="Secka A."/>
            <person name="Antonio M."/>
            <person name="Oren A."/>
            <person name="Chaudhuri R.R."/>
            <person name="La Ragione R."/>
            <person name="Hildebrand F."/>
            <person name="Pallen M.J."/>
        </authorList>
    </citation>
    <scope>NUCLEOTIDE SEQUENCE</scope>
    <source>
        <strain evidence="8">ChiHecec3B27-6122</strain>
    </source>
</reference>
<dbReference type="Pfam" id="PF13458">
    <property type="entry name" value="Peripla_BP_6"/>
    <property type="match status" value="1"/>
</dbReference>
<organism evidence="8 9">
    <name type="scientific">Candidatus Scatomorpha pullistercoris</name>
    <dbReference type="NCBI Taxonomy" id="2840929"/>
    <lineage>
        <taxon>Bacteria</taxon>
        <taxon>Bacillati</taxon>
        <taxon>Bacillota</taxon>
        <taxon>Clostridia</taxon>
        <taxon>Eubacteriales</taxon>
        <taxon>Candidatus Scatomorpha</taxon>
    </lineage>
</organism>
<dbReference type="GO" id="GO:0006865">
    <property type="term" value="P:amino acid transport"/>
    <property type="evidence" value="ECO:0007669"/>
    <property type="project" value="UniProtKB-KW"/>
</dbReference>
<accession>A0A9D1G5N3</accession>
<keyword evidence="3 6" id="KW-0732">Signal</keyword>
<evidence type="ECO:0000256" key="2">
    <source>
        <dbReference type="ARBA" id="ARBA00022448"/>
    </source>
</evidence>
<comment type="similarity">
    <text evidence="1">Belongs to the leucine-binding protein family.</text>
</comment>
<evidence type="ECO:0000256" key="4">
    <source>
        <dbReference type="ARBA" id="ARBA00022970"/>
    </source>
</evidence>
<evidence type="ECO:0000256" key="5">
    <source>
        <dbReference type="SAM" id="MobiDB-lite"/>
    </source>
</evidence>
<reference evidence="8" key="1">
    <citation type="submission" date="2020-10" db="EMBL/GenBank/DDBJ databases">
        <authorList>
            <person name="Gilroy R."/>
        </authorList>
    </citation>
    <scope>NUCLEOTIDE SEQUENCE</scope>
    <source>
        <strain evidence="8">ChiHecec3B27-6122</strain>
    </source>
</reference>
<keyword evidence="2" id="KW-0813">Transport</keyword>
<name>A0A9D1G5N3_9FIRM</name>
<comment type="caution">
    <text evidence="8">The sequence shown here is derived from an EMBL/GenBank/DDBJ whole genome shotgun (WGS) entry which is preliminary data.</text>
</comment>
<feature type="domain" description="Leucine-binding protein" evidence="7">
    <location>
        <begin position="63"/>
        <end position="398"/>
    </location>
</feature>
<dbReference type="CDD" id="cd06347">
    <property type="entry name" value="PBP1_ABC_LivK_ligand_binding-like"/>
    <property type="match status" value="1"/>
</dbReference>
<dbReference type="PRINTS" id="PR00337">
    <property type="entry name" value="LEUILEVALBP"/>
</dbReference>
<keyword evidence="4" id="KW-0029">Amino-acid transport</keyword>
<dbReference type="PANTHER" id="PTHR30483">
    <property type="entry name" value="LEUCINE-SPECIFIC-BINDING PROTEIN"/>
    <property type="match status" value="1"/>
</dbReference>
<evidence type="ECO:0000313" key="8">
    <source>
        <dbReference type="EMBL" id="HIS97673.1"/>
    </source>
</evidence>
<evidence type="ECO:0000256" key="1">
    <source>
        <dbReference type="ARBA" id="ARBA00010062"/>
    </source>
</evidence>
<evidence type="ECO:0000259" key="7">
    <source>
        <dbReference type="Pfam" id="PF13458"/>
    </source>
</evidence>
<dbReference type="InterPro" id="IPR000709">
    <property type="entry name" value="Leu_Ile_Val-bd"/>
</dbReference>
<dbReference type="Proteomes" id="UP000886876">
    <property type="component" value="Unassembled WGS sequence"/>
</dbReference>
<feature type="region of interest" description="Disordered" evidence="5">
    <location>
        <begin position="25"/>
        <end position="66"/>
    </location>
</feature>
<dbReference type="EMBL" id="DVJS01000169">
    <property type="protein sequence ID" value="HIS97673.1"/>
    <property type="molecule type" value="Genomic_DNA"/>
</dbReference>
<dbReference type="Gene3D" id="3.40.50.2300">
    <property type="match status" value="2"/>
</dbReference>
<feature type="signal peptide" evidence="6">
    <location>
        <begin position="1"/>
        <end position="19"/>
    </location>
</feature>
<feature type="chain" id="PRO_5039073704" evidence="6">
    <location>
        <begin position="20"/>
        <end position="415"/>
    </location>
</feature>
<proteinExistence type="inferred from homology"/>
<dbReference type="InterPro" id="IPR028082">
    <property type="entry name" value="Peripla_BP_I"/>
</dbReference>
<protein>
    <submittedName>
        <fullName evidence="8">ABC transporter substrate-binding protein</fullName>
    </submittedName>
</protein>
<sequence length="415" mass="43315">MKKFFALMLAVVMCLGLLAGCGQEAGDEATDAPTSDAPSDSPATDAPEGGDEGDTNGEATGTFKFGGIGPLTGENATYGVAVMNGAQIAVDEINAAGGINGYQVEFSFQDDVSDSETAMNAYNNLMDWGMQILVGPVTTGPAISVSAQIYADRVFALTPSASSLDVVTGKDNMFQLCFTDPNQGMGSATYMGANMPGSKVAVIYRNDDAYSQGIRDTFVAEAANQGLEVVYEGTFTADTATDFSVQLTGAQSAGADVVFLPIYFQPASVILSQANAMGYAPTFFGVDGMDGILTLENFDMSLAEGVMVLTPFSADATDDLTVNFVTEYNERFGETPNQFAADGYDCIYALKQAIEAAGCTPETATEDICTAMIEQFTTMSFDGLTGSGLTWGTDGTVSKLPMAVVIHDGAYVSAE</sequence>
<gene>
    <name evidence="8" type="ORF">IAD42_06835</name>
</gene>
<evidence type="ECO:0000313" key="9">
    <source>
        <dbReference type="Proteomes" id="UP000886876"/>
    </source>
</evidence>
<dbReference type="InterPro" id="IPR051010">
    <property type="entry name" value="BCAA_transport"/>
</dbReference>